<accession>A0A7R9G931</accession>
<feature type="region of interest" description="Disordered" evidence="1">
    <location>
        <begin position="75"/>
        <end position="99"/>
    </location>
</feature>
<feature type="region of interest" description="Disordered" evidence="1">
    <location>
        <begin position="111"/>
        <end position="158"/>
    </location>
</feature>
<evidence type="ECO:0000313" key="3">
    <source>
        <dbReference type="Proteomes" id="UP000678499"/>
    </source>
</evidence>
<gene>
    <name evidence="2" type="ORF">NMOB1V02_LOCUS500</name>
</gene>
<organism evidence="2">
    <name type="scientific">Notodromas monacha</name>
    <dbReference type="NCBI Taxonomy" id="399045"/>
    <lineage>
        <taxon>Eukaryota</taxon>
        <taxon>Metazoa</taxon>
        <taxon>Ecdysozoa</taxon>
        <taxon>Arthropoda</taxon>
        <taxon>Crustacea</taxon>
        <taxon>Oligostraca</taxon>
        <taxon>Ostracoda</taxon>
        <taxon>Podocopa</taxon>
        <taxon>Podocopida</taxon>
        <taxon>Cypridocopina</taxon>
        <taxon>Cypridoidea</taxon>
        <taxon>Cyprididae</taxon>
        <taxon>Notodromas</taxon>
    </lineage>
</organism>
<dbReference type="EMBL" id="OA882082">
    <property type="protein sequence ID" value="CAD7272571.1"/>
    <property type="molecule type" value="Genomic_DNA"/>
</dbReference>
<name>A0A7R9G931_9CRUS</name>
<evidence type="ECO:0000313" key="2">
    <source>
        <dbReference type="EMBL" id="CAD7272571.1"/>
    </source>
</evidence>
<evidence type="ECO:0000256" key="1">
    <source>
        <dbReference type="SAM" id="MobiDB-lite"/>
    </source>
</evidence>
<protein>
    <submittedName>
        <fullName evidence="2">Uncharacterized protein</fullName>
    </submittedName>
</protein>
<dbReference type="OrthoDB" id="6349119at2759"/>
<proteinExistence type="predicted"/>
<feature type="region of interest" description="Disordered" evidence="1">
    <location>
        <begin position="224"/>
        <end position="263"/>
    </location>
</feature>
<dbReference type="EMBL" id="CAJPEX010000045">
    <property type="protein sequence ID" value="CAG0912723.1"/>
    <property type="molecule type" value="Genomic_DNA"/>
</dbReference>
<dbReference type="AlphaFoldDB" id="A0A7R9G931"/>
<feature type="compositionally biased region" description="Polar residues" evidence="1">
    <location>
        <begin position="249"/>
        <end position="263"/>
    </location>
</feature>
<reference evidence="2" key="1">
    <citation type="submission" date="2020-11" db="EMBL/GenBank/DDBJ databases">
        <authorList>
            <person name="Tran Van P."/>
        </authorList>
    </citation>
    <scope>NUCLEOTIDE SEQUENCE</scope>
</reference>
<dbReference type="Proteomes" id="UP000678499">
    <property type="component" value="Unassembled WGS sequence"/>
</dbReference>
<feature type="compositionally biased region" description="Low complexity" evidence="1">
    <location>
        <begin position="227"/>
        <end position="241"/>
    </location>
</feature>
<keyword evidence="3" id="KW-1185">Reference proteome</keyword>
<sequence>MSRAGKVKIGSHWKKPPTKIYDYNYNFQQGYYKPMVDHLDKKDRGITEEAPGAQTFAERVARHCPGCMASHEPGKVSFGPGHHPDHHHHHTHPPLSHALSLPEEEPISFRRKPRMSPLPADYDDGLDADPFGGAGRRGRPRLKMPSVDGLGEPDWGSDDFGLPPRRAGLRTPDDGFGGSLRSPDIDGMMRDLGLDNPLSKRGIRGNTTPDVLLGRDHALLQRGANASLMSSADMSSSMESSMRIKKRSYNLTATTERTTVSNS</sequence>